<accession>A0A9Q1FUS7</accession>
<evidence type="ECO:0000256" key="1">
    <source>
        <dbReference type="SAM" id="MobiDB-lite"/>
    </source>
</evidence>
<evidence type="ECO:0000313" key="3">
    <source>
        <dbReference type="Proteomes" id="UP001152622"/>
    </source>
</evidence>
<feature type="region of interest" description="Disordered" evidence="1">
    <location>
        <begin position="102"/>
        <end position="124"/>
    </location>
</feature>
<evidence type="ECO:0000313" key="2">
    <source>
        <dbReference type="EMBL" id="KAJ8368007.1"/>
    </source>
</evidence>
<sequence length="124" mass="13522">MNRRRSVWPVQCAKPRVQRKLGRSQARARVAVNAPPQIASTCGRAQPLLWPTFPNKTAEEEQLAVLVLACLCGVRVLIGIASDRGDTSPVTQFNFLRAQRGSASGLGEGQGEVYRGVPIPTERQ</sequence>
<name>A0A9Q1FUS7_SYNKA</name>
<comment type="caution">
    <text evidence="2">The sequence shown here is derived from an EMBL/GenBank/DDBJ whole genome shotgun (WGS) entry which is preliminary data.</text>
</comment>
<organism evidence="2 3">
    <name type="scientific">Synaphobranchus kaupii</name>
    <name type="common">Kaup's arrowtooth eel</name>
    <dbReference type="NCBI Taxonomy" id="118154"/>
    <lineage>
        <taxon>Eukaryota</taxon>
        <taxon>Metazoa</taxon>
        <taxon>Chordata</taxon>
        <taxon>Craniata</taxon>
        <taxon>Vertebrata</taxon>
        <taxon>Euteleostomi</taxon>
        <taxon>Actinopterygii</taxon>
        <taxon>Neopterygii</taxon>
        <taxon>Teleostei</taxon>
        <taxon>Anguilliformes</taxon>
        <taxon>Synaphobranchidae</taxon>
        <taxon>Synaphobranchus</taxon>
    </lineage>
</organism>
<gene>
    <name evidence="2" type="ORF">SKAU_G00080350</name>
</gene>
<keyword evidence="3" id="KW-1185">Reference proteome</keyword>
<reference evidence="2" key="1">
    <citation type="journal article" date="2023" name="Science">
        <title>Genome structures resolve the early diversification of teleost fishes.</title>
        <authorList>
            <person name="Parey E."/>
            <person name="Louis A."/>
            <person name="Montfort J."/>
            <person name="Bouchez O."/>
            <person name="Roques C."/>
            <person name="Iampietro C."/>
            <person name="Lluch J."/>
            <person name="Castinel A."/>
            <person name="Donnadieu C."/>
            <person name="Desvignes T."/>
            <person name="Floi Bucao C."/>
            <person name="Jouanno E."/>
            <person name="Wen M."/>
            <person name="Mejri S."/>
            <person name="Dirks R."/>
            <person name="Jansen H."/>
            <person name="Henkel C."/>
            <person name="Chen W.J."/>
            <person name="Zahm M."/>
            <person name="Cabau C."/>
            <person name="Klopp C."/>
            <person name="Thompson A.W."/>
            <person name="Robinson-Rechavi M."/>
            <person name="Braasch I."/>
            <person name="Lecointre G."/>
            <person name="Bobe J."/>
            <person name="Postlethwait J.H."/>
            <person name="Berthelot C."/>
            <person name="Roest Crollius H."/>
            <person name="Guiguen Y."/>
        </authorList>
    </citation>
    <scope>NUCLEOTIDE SEQUENCE</scope>
    <source>
        <strain evidence="2">WJC10195</strain>
    </source>
</reference>
<dbReference type="Proteomes" id="UP001152622">
    <property type="component" value="Chromosome 3"/>
</dbReference>
<dbReference type="EMBL" id="JAINUF010000003">
    <property type="protein sequence ID" value="KAJ8368007.1"/>
    <property type="molecule type" value="Genomic_DNA"/>
</dbReference>
<proteinExistence type="predicted"/>
<dbReference type="AlphaFoldDB" id="A0A9Q1FUS7"/>
<protein>
    <submittedName>
        <fullName evidence="2">Uncharacterized protein</fullName>
    </submittedName>
</protein>